<gene>
    <name evidence="8" type="ORF">GCM10007216_32420</name>
</gene>
<keyword evidence="4 7" id="KW-0812">Transmembrane</keyword>
<feature type="transmembrane region" description="Helical" evidence="7">
    <location>
        <begin position="6"/>
        <end position="25"/>
    </location>
</feature>
<feature type="transmembrane region" description="Helical" evidence="7">
    <location>
        <begin position="105"/>
        <end position="124"/>
    </location>
</feature>
<dbReference type="EMBL" id="BMCJ01000006">
    <property type="protein sequence ID" value="GGC99170.1"/>
    <property type="molecule type" value="Genomic_DNA"/>
</dbReference>
<dbReference type="PANTHER" id="PTHR43663:SF1">
    <property type="entry name" value="CHROMATE TRANSPORTER"/>
    <property type="match status" value="1"/>
</dbReference>
<reference evidence="9" key="1">
    <citation type="journal article" date="2019" name="Int. J. Syst. Evol. Microbiol.">
        <title>The Global Catalogue of Microorganisms (GCM) 10K type strain sequencing project: providing services to taxonomists for standard genome sequencing and annotation.</title>
        <authorList>
            <consortium name="The Broad Institute Genomics Platform"/>
            <consortium name="The Broad Institute Genome Sequencing Center for Infectious Disease"/>
            <person name="Wu L."/>
            <person name="Ma J."/>
        </authorList>
    </citation>
    <scope>NUCLEOTIDE SEQUENCE [LARGE SCALE GENOMIC DNA]</scope>
    <source>
        <strain evidence="9">CCM 7282</strain>
    </source>
</reference>
<dbReference type="Pfam" id="PF02417">
    <property type="entry name" value="Chromate_transp"/>
    <property type="match status" value="1"/>
</dbReference>
<evidence type="ECO:0000256" key="7">
    <source>
        <dbReference type="SAM" id="Phobius"/>
    </source>
</evidence>
<evidence type="ECO:0000256" key="5">
    <source>
        <dbReference type="ARBA" id="ARBA00022989"/>
    </source>
</evidence>
<evidence type="ECO:0000256" key="6">
    <source>
        <dbReference type="ARBA" id="ARBA00023136"/>
    </source>
</evidence>
<keyword evidence="5 7" id="KW-1133">Transmembrane helix</keyword>
<keyword evidence="3" id="KW-1003">Cell membrane</keyword>
<keyword evidence="6 7" id="KW-0472">Membrane</keyword>
<evidence type="ECO:0000313" key="9">
    <source>
        <dbReference type="Proteomes" id="UP000619534"/>
    </source>
</evidence>
<name>A0ABQ1PL82_9BACI</name>
<feature type="transmembrane region" description="Helical" evidence="7">
    <location>
        <begin position="46"/>
        <end position="66"/>
    </location>
</feature>
<comment type="subcellular location">
    <subcellularLocation>
        <location evidence="1">Cell membrane</location>
        <topology evidence="1">Multi-pass membrane protein</topology>
    </subcellularLocation>
</comment>
<dbReference type="InterPro" id="IPR052518">
    <property type="entry name" value="CHR_Transporter"/>
</dbReference>
<feature type="transmembrane region" description="Helical" evidence="7">
    <location>
        <begin position="72"/>
        <end position="93"/>
    </location>
</feature>
<dbReference type="RefSeq" id="WP_062439885.1">
    <property type="nucleotide sequence ID" value="NZ_BMCJ01000006.1"/>
</dbReference>
<evidence type="ECO:0000256" key="3">
    <source>
        <dbReference type="ARBA" id="ARBA00022475"/>
    </source>
</evidence>
<evidence type="ECO:0000256" key="1">
    <source>
        <dbReference type="ARBA" id="ARBA00004651"/>
    </source>
</evidence>
<organism evidence="8 9">
    <name type="scientific">Thalassobacillus devorans</name>
    <dbReference type="NCBI Taxonomy" id="279813"/>
    <lineage>
        <taxon>Bacteria</taxon>
        <taxon>Bacillati</taxon>
        <taxon>Bacillota</taxon>
        <taxon>Bacilli</taxon>
        <taxon>Bacillales</taxon>
        <taxon>Bacillaceae</taxon>
        <taxon>Thalassobacillus</taxon>
    </lineage>
</organism>
<proteinExistence type="inferred from homology"/>
<sequence length="177" mass="19390">MLLLNLFIEFFKIGLFGFGGGYAMIPLMEQAIQKHKWISLEQFTDIIAISGSSPGPIATNSALFIGYQTAGIIGAAIAVISNLLPSFLMVMVLTKLLTLRSQPKYLFQSLNGIHPVIVALILYAGVRMGLQTGLFTYSREYSPYFILILSIVLLVKNISPVWVMIISGTLGVLINSF</sequence>
<comment type="similarity">
    <text evidence="2">Belongs to the chromate ion transporter (CHR) (TC 2.A.51) family.</text>
</comment>
<evidence type="ECO:0000256" key="2">
    <source>
        <dbReference type="ARBA" id="ARBA00005262"/>
    </source>
</evidence>
<comment type="caution">
    <text evidence="8">The sequence shown here is derived from an EMBL/GenBank/DDBJ whole genome shotgun (WGS) entry which is preliminary data.</text>
</comment>
<dbReference type="Proteomes" id="UP000619534">
    <property type="component" value="Unassembled WGS sequence"/>
</dbReference>
<protein>
    <submittedName>
        <fullName evidence="8">Chromate transporter</fullName>
    </submittedName>
</protein>
<keyword evidence="9" id="KW-1185">Reference proteome</keyword>
<dbReference type="PANTHER" id="PTHR43663">
    <property type="entry name" value="CHROMATE TRANSPORT PROTEIN-RELATED"/>
    <property type="match status" value="1"/>
</dbReference>
<feature type="transmembrane region" description="Helical" evidence="7">
    <location>
        <begin position="144"/>
        <end position="174"/>
    </location>
</feature>
<dbReference type="InterPro" id="IPR003370">
    <property type="entry name" value="Chromate_transpt"/>
</dbReference>
<accession>A0ABQ1PL82</accession>
<evidence type="ECO:0000256" key="4">
    <source>
        <dbReference type="ARBA" id="ARBA00022692"/>
    </source>
</evidence>
<evidence type="ECO:0000313" key="8">
    <source>
        <dbReference type="EMBL" id="GGC99170.1"/>
    </source>
</evidence>